<dbReference type="PROSITE" id="PS00767">
    <property type="entry name" value="THF_DHG_CYH_2"/>
    <property type="match status" value="1"/>
</dbReference>
<dbReference type="GO" id="GO:0006164">
    <property type="term" value="P:purine nucleotide biosynthetic process"/>
    <property type="evidence" value="ECO:0007669"/>
    <property type="project" value="UniProtKB-KW"/>
</dbReference>
<dbReference type="AlphaFoldDB" id="A0A2H0YTI1"/>
<organism evidence="14 15">
    <name type="scientific">Candidatus Kerfeldbacteria bacterium CG08_land_8_20_14_0_20_42_7</name>
    <dbReference type="NCBI Taxonomy" id="2014245"/>
    <lineage>
        <taxon>Bacteria</taxon>
        <taxon>Candidatus Kerfeldiibacteriota</taxon>
    </lineage>
</organism>
<dbReference type="GO" id="GO:0035999">
    <property type="term" value="P:tetrahydrofolate interconversion"/>
    <property type="evidence" value="ECO:0007669"/>
    <property type="project" value="UniProtKB-UniRule"/>
</dbReference>
<evidence type="ECO:0000259" key="12">
    <source>
        <dbReference type="Pfam" id="PF00763"/>
    </source>
</evidence>
<comment type="function">
    <text evidence="11">Catalyzes the oxidation of 5,10-methylenetetrahydrofolate to 5,10-methenyltetrahydrofolate and then the hydrolysis of 5,10-methenyltetrahydrofolate to 10-formyltetrahydrofolate.</text>
</comment>
<keyword evidence="10 11" id="KW-0511">Multifunctional enzyme</keyword>
<dbReference type="InterPro" id="IPR020867">
    <property type="entry name" value="THF_DH/CycHdrlase_CS"/>
</dbReference>
<dbReference type="FunFam" id="3.40.50.10860:FF:000005">
    <property type="entry name" value="C-1-tetrahydrofolate synthase, cytoplasmic, putative"/>
    <property type="match status" value="1"/>
</dbReference>
<evidence type="ECO:0000256" key="7">
    <source>
        <dbReference type="ARBA" id="ARBA00023002"/>
    </source>
</evidence>
<comment type="pathway">
    <text evidence="1 11">One-carbon metabolism; tetrahydrofolate interconversion.</text>
</comment>
<dbReference type="PANTHER" id="PTHR48099:SF5">
    <property type="entry name" value="C-1-TETRAHYDROFOLATE SYNTHASE, CYTOPLASMIC"/>
    <property type="match status" value="1"/>
</dbReference>
<keyword evidence="11" id="KW-0028">Amino-acid biosynthesis</keyword>
<dbReference type="InterPro" id="IPR020630">
    <property type="entry name" value="THF_DH/CycHdrlase_cat_dom"/>
</dbReference>
<dbReference type="PRINTS" id="PR00085">
    <property type="entry name" value="THFDHDRGNASE"/>
</dbReference>
<feature type="domain" description="Tetrahydrofolate dehydrogenase/cyclohydrolase NAD(P)-binding" evidence="13">
    <location>
        <begin position="136"/>
        <end position="275"/>
    </location>
</feature>
<evidence type="ECO:0000256" key="4">
    <source>
        <dbReference type="ARBA" id="ARBA00022755"/>
    </source>
</evidence>
<dbReference type="GO" id="GO:0009086">
    <property type="term" value="P:methionine biosynthetic process"/>
    <property type="evidence" value="ECO:0007669"/>
    <property type="project" value="UniProtKB-KW"/>
</dbReference>
<evidence type="ECO:0000313" key="14">
    <source>
        <dbReference type="EMBL" id="PIS41760.1"/>
    </source>
</evidence>
<evidence type="ECO:0000256" key="6">
    <source>
        <dbReference type="ARBA" id="ARBA00022857"/>
    </source>
</evidence>
<dbReference type="Gene3D" id="3.40.50.720">
    <property type="entry name" value="NAD(P)-binding Rossmann-like Domain"/>
    <property type="match status" value="1"/>
</dbReference>
<evidence type="ECO:0000256" key="5">
    <source>
        <dbReference type="ARBA" id="ARBA00022801"/>
    </source>
</evidence>
<evidence type="ECO:0000256" key="9">
    <source>
        <dbReference type="ARBA" id="ARBA00023167"/>
    </source>
</evidence>
<gene>
    <name evidence="11" type="primary">folD</name>
    <name evidence="14" type="ORF">COT25_01305</name>
</gene>
<dbReference type="InterPro" id="IPR036291">
    <property type="entry name" value="NAD(P)-bd_dom_sf"/>
</dbReference>
<evidence type="ECO:0000256" key="8">
    <source>
        <dbReference type="ARBA" id="ARBA00023102"/>
    </source>
</evidence>
<evidence type="ECO:0000313" key="15">
    <source>
        <dbReference type="Proteomes" id="UP000228711"/>
    </source>
</evidence>
<dbReference type="GO" id="GO:0000105">
    <property type="term" value="P:L-histidine biosynthetic process"/>
    <property type="evidence" value="ECO:0007669"/>
    <property type="project" value="UniProtKB-KW"/>
</dbReference>
<dbReference type="Pfam" id="PF02882">
    <property type="entry name" value="THF_DHG_CYH_C"/>
    <property type="match status" value="1"/>
</dbReference>
<evidence type="ECO:0000256" key="11">
    <source>
        <dbReference type="HAMAP-Rule" id="MF_01576"/>
    </source>
</evidence>
<comment type="caution">
    <text evidence="11">Lacks conserved residue(s) required for the propagation of feature annotation.</text>
</comment>
<dbReference type="EC" id="3.5.4.9" evidence="11"/>
<evidence type="ECO:0000256" key="1">
    <source>
        <dbReference type="ARBA" id="ARBA00004777"/>
    </source>
</evidence>
<comment type="caution">
    <text evidence="14">The sequence shown here is derived from an EMBL/GenBank/DDBJ whole genome shotgun (WGS) entry which is preliminary data.</text>
</comment>
<dbReference type="GO" id="GO:0005829">
    <property type="term" value="C:cytosol"/>
    <property type="evidence" value="ECO:0007669"/>
    <property type="project" value="TreeGrafter"/>
</dbReference>
<keyword evidence="8 11" id="KW-0368">Histidine biosynthesis</keyword>
<dbReference type="Gene3D" id="3.40.50.10860">
    <property type="entry name" value="Leucine Dehydrogenase, chain A, domain 1"/>
    <property type="match status" value="1"/>
</dbReference>
<dbReference type="SUPFAM" id="SSF53223">
    <property type="entry name" value="Aminoacid dehydrogenase-like, N-terminal domain"/>
    <property type="match status" value="1"/>
</dbReference>
<dbReference type="Pfam" id="PF00763">
    <property type="entry name" value="THF_DHG_CYH"/>
    <property type="match status" value="1"/>
</dbReference>
<reference evidence="15" key="1">
    <citation type="submission" date="2017-09" db="EMBL/GenBank/DDBJ databases">
        <title>Depth-based differentiation of microbial function through sediment-hosted aquifers and enrichment of novel symbionts in the deep terrestrial subsurface.</title>
        <authorList>
            <person name="Probst A.J."/>
            <person name="Ladd B."/>
            <person name="Jarett J.K."/>
            <person name="Geller-Mcgrath D.E."/>
            <person name="Sieber C.M.K."/>
            <person name="Emerson J.B."/>
            <person name="Anantharaman K."/>
            <person name="Thomas B.C."/>
            <person name="Malmstrom R."/>
            <person name="Stieglmeier M."/>
            <person name="Klingl A."/>
            <person name="Woyke T."/>
            <person name="Ryan C.M."/>
            <person name="Banfield J.F."/>
        </authorList>
    </citation>
    <scope>NUCLEOTIDE SEQUENCE [LARGE SCALE GENOMIC DNA]</scope>
</reference>
<dbReference type="InterPro" id="IPR020631">
    <property type="entry name" value="THF_DH/CycHdrlase_NAD-bd_dom"/>
</dbReference>
<comment type="subunit">
    <text evidence="2 11">Homodimer.</text>
</comment>
<keyword evidence="4 11" id="KW-0658">Purine biosynthesis</keyword>
<keyword evidence="3 11" id="KW-0554">One-carbon metabolism</keyword>
<evidence type="ECO:0000259" key="13">
    <source>
        <dbReference type="Pfam" id="PF02882"/>
    </source>
</evidence>
<evidence type="ECO:0000256" key="10">
    <source>
        <dbReference type="ARBA" id="ARBA00023268"/>
    </source>
</evidence>
<dbReference type="GO" id="GO:0004488">
    <property type="term" value="F:methylenetetrahydrofolate dehydrogenase (NADP+) activity"/>
    <property type="evidence" value="ECO:0007669"/>
    <property type="project" value="UniProtKB-UniRule"/>
</dbReference>
<evidence type="ECO:0000256" key="2">
    <source>
        <dbReference type="ARBA" id="ARBA00011738"/>
    </source>
</evidence>
<keyword evidence="5 11" id="KW-0378">Hydrolase</keyword>
<keyword evidence="9 11" id="KW-0486">Methionine biosynthesis</keyword>
<comment type="catalytic activity">
    <reaction evidence="11">
        <text>(6R)-5,10-methylene-5,6,7,8-tetrahydrofolate + NADP(+) = (6R)-5,10-methenyltetrahydrofolate + NADPH</text>
        <dbReference type="Rhea" id="RHEA:22812"/>
        <dbReference type="ChEBI" id="CHEBI:15636"/>
        <dbReference type="ChEBI" id="CHEBI:57455"/>
        <dbReference type="ChEBI" id="CHEBI:57783"/>
        <dbReference type="ChEBI" id="CHEBI:58349"/>
        <dbReference type="EC" id="1.5.1.5"/>
    </reaction>
</comment>
<comment type="similarity">
    <text evidence="11">Belongs to the tetrahydrofolate dehydrogenase/cyclohydrolase family.</text>
</comment>
<keyword evidence="6 11" id="KW-0521">NADP</keyword>
<proteinExistence type="inferred from homology"/>
<dbReference type="EC" id="1.5.1.5" evidence="11"/>
<comment type="catalytic activity">
    <reaction evidence="11">
        <text>(6R)-5,10-methenyltetrahydrofolate + H2O = (6R)-10-formyltetrahydrofolate + H(+)</text>
        <dbReference type="Rhea" id="RHEA:23700"/>
        <dbReference type="ChEBI" id="CHEBI:15377"/>
        <dbReference type="ChEBI" id="CHEBI:15378"/>
        <dbReference type="ChEBI" id="CHEBI:57455"/>
        <dbReference type="ChEBI" id="CHEBI:195366"/>
        <dbReference type="EC" id="3.5.4.9"/>
    </reaction>
</comment>
<evidence type="ECO:0000256" key="3">
    <source>
        <dbReference type="ARBA" id="ARBA00022563"/>
    </source>
</evidence>
<accession>A0A2H0YTI1</accession>
<dbReference type="GO" id="GO:0004477">
    <property type="term" value="F:methenyltetrahydrofolate cyclohydrolase activity"/>
    <property type="evidence" value="ECO:0007669"/>
    <property type="project" value="UniProtKB-UniRule"/>
</dbReference>
<dbReference type="PANTHER" id="PTHR48099">
    <property type="entry name" value="C-1-TETRAHYDROFOLATE SYNTHASE, CYTOPLASMIC-RELATED"/>
    <property type="match status" value="1"/>
</dbReference>
<sequence length="280" mass="30529">MKIIDGQLLADTLKNELAQRVRANSDRPGLAILLVGDNEGSRVYVNLKKRAAEYIGIDFHLYKFPEDATYADIEQTIDWLNTDDQIDGILIQLPLPKQLDENALIARIAHTKDADGFHPANIKKFLSHDQNASAPALVQGILALIISETSDLQGMTAALCTNSSIFALPLAEALEQQGARVTSFVQATQEDIKKLSSFDIVVVAVGKKYFLSSSNIKNDAIVIDVGYNRDAEGVSGDVNTDSFHDTHVAITPVPGGVGPMTVAYLLKRVTDMHEENKQSL</sequence>
<dbReference type="SUPFAM" id="SSF51735">
    <property type="entry name" value="NAD(P)-binding Rossmann-fold domains"/>
    <property type="match status" value="1"/>
</dbReference>
<dbReference type="InterPro" id="IPR046346">
    <property type="entry name" value="Aminoacid_DH-like_N_sf"/>
</dbReference>
<dbReference type="HAMAP" id="MF_01576">
    <property type="entry name" value="THF_DHG_CYH"/>
    <property type="match status" value="1"/>
</dbReference>
<feature type="domain" description="Tetrahydrofolate dehydrogenase/cyclohydrolase catalytic" evidence="12">
    <location>
        <begin position="4"/>
        <end position="115"/>
    </location>
</feature>
<dbReference type="UniPathway" id="UPA00193"/>
<name>A0A2H0YTI1_9BACT</name>
<dbReference type="EMBL" id="PEXV01000051">
    <property type="protein sequence ID" value="PIS41760.1"/>
    <property type="molecule type" value="Genomic_DNA"/>
</dbReference>
<keyword evidence="7 11" id="KW-0560">Oxidoreductase</keyword>
<dbReference type="InterPro" id="IPR000672">
    <property type="entry name" value="THF_DH/CycHdrlase"/>
</dbReference>
<dbReference type="Proteomes" id="UP000228711">
    <property type="component" value="Unassembled WGS sequence"/>
</dbReference>
<protein>
    <recommendedName>
        <fullName evidence="11">Bifunctional protein FolD</fullName>
    </recommendedName>
    <domain>
        <recommendedName>
            <fullName evidence="11">Methylenetetrahydrofolate dehydrogenase</fullName>
            <ecNumber evidence="11">1.5.1.5</ecNumber>
        </recommendedName>
    </domain>
    <domain>
        <recommendedName>
            <fullName evidence="11">Methenyltetrahydrofolate cyclohydrolase</fullName>
            <ecNumber evidence="11">3.5.4.9</ecNumber>
        </recommendedName>
    </domain>
</protein>